<proteinExistence type="predicted"/>
<dbReference type="Proteomes" id="UP000799423">
    <property type="component" value="Unassembled WGS sequence"/>
</dbReference>
<gene>
    <name evidence="1" type="ORF">T440DRAFT_520484</name>
</gene>
<keyword evidence="2" id="KW-1185">Reference proteome</keyword>
<accession>A0A6A7AYB9</accession>
<name>A0A6A7AYB9_9PLEO</name>
<organism evidence="1 2">
    <name type="scientific">Plenodomus tracheiphilus IPT5</name>
    <dbReference type="NCBI Taxonomy" id="1408161"/>
    <lineage>
        <taxon>Eukaryota</taxon>
        <taxon>Fungi</taxon>
        <taxon>Dikarya</taxon>
        <taxon>Ascomycota</taxon>
        <taxon>Pezizomycotina</taxon>
        <taxon>Dothideomycetes</taxon>
        <taxon>Pleosporomycetidae</taxon>
        <taxon>Pleosporales</taxon>
        <taxon>Pleosporineae</taxon>
        <taxon>Leptosphaeriaceae</taxon>
        <taxon>Plenodomus</taxon>
    </lineage>
</organism>
<protein>
    <submittedName>
        <fullName evidence="1">Uncharacterized protein</fullName>
    </submittedName>
</protein>
<sequence>MSTNSSSIAPGSGYLGLYVSSDLSIKLVLTRERCRLSLAIYGVPGVRFEVEPTQVSSTGWPSGLYELAHCRATSPRPATVDKKYSEFNVIRFACKSGVITTLRWKIYETLPGIVFTKLPQTASNLLRIPAEIRRMITQYAVNESKVLAAKQHKTVKLIALEYVTLRSFYQVLQDWHSHGI</sequence>
<evidence type="ECO:0000313" key="1">
    <source>
        <dbReference type="EMBL" id="KAF2847814.1"/>
    </source>
</evidence>
<dbReference type="EMBL" id="MU006322">
    <property type="protein sequence ID" value="KAF2847814.1"/>
    <property type="molecule type" value="Genomic_DNA"/>
</dbReference>
<reference evidence="1" key="1">
    <citation type="submission" date="2020-01" db="EMBL/GenBank/DDBJ databases">
        <authorList>
            <consortium name="DOE Joint Genome Institute"/>
            <person name="Haridas S."/>
            <person name="Albert R."/>
            <person name="Binder M."/>
            <person name="Bloem J."/>
            <person name="Labutti K."/>
            <person name="Salamov A."/>
            <person name="Andreopoulos B."/>
            <person name="Baker S.E."/>
            <person name="Barry K."/>
            <person name="Bills G."/>
            <person name="Bluhm B.H."/>
            <person name="Cannon C."/>
            <person name="Castanera R."/>
            <person name="Culley D.E."/>
            <person name="Daum C."/>
            <person name="Ezra D."/>
            <person name="Gonzalez J.B."/>
            <person name="Henrissat B."/>
            <person name="Kuo A."/>
            <person name="Liang C."/>
            <person name="Lipzen A."/>
            <person name="Lutzoni F."/>
            <person name="Magnuson J."/>
            <person name="Mondo S."/>
            <person name="Nolan M."/>
            <person name="Ohm R."/>
            <person name="Pangilinan J."/>
            <person name="Park H.-J."/>
            <person name="Ramirez L."/>
            <person name="Alfaro M."/>
            <person name="Sun H."/>
            <person name="Tritt A."/>
            <person name="Yoshinaga Y."/>
            <person name="Zwiers L.-H."/>
            <person name="Turgeon B.G."/>
            <person name="Goodwin S.B."/>
            <person name="Spatafora J.W."/>
            <person name="Crous P.W."/>
            <person name="Grigoriev I.V."/>
        </authorList>
    </citation>
    <scope>NUCLEOTIDE SEQUENCE</scope>
    <source>
        <strain evidence="1">IPT5</strain>
    </source>
</reference>
<evidence type="ECO:0000313" key="2">
    <source>
        <dbReference type="Proteomes" id="UP000799423"/>
    </source>
</evidence>
<dbReference type="AlphaFoldDB" id="A0A6A7AYB9"/>